<feature type="transmembrane region" description="Helical" evidence="1">
    <location>
        <begin position="176"/>
        <end position="200"/>
    </location>
</feature>
<feature type="transmembrane region" description="Helical" evidence="1">
    <location>
        <begin position="238"/>
        <end position="256"/>
    </location>
</feature>
<name>A0ABU7LVS5_9PROT</name>
<keyword evidence="1" id="KW-0812">Transmembrane</keyword>
<feature type="transmembrane region" description="Helical" evidence="1">
    <location>
        <begin position="56"/>
        <end position="75"/>
    </location>
</feature>
<feature type="transmembrane region" description="Helical" evidence="1">
    <location>
        <begin position="12"/>
        <end position="35"/>
    </location>
</feature>
<protein>
    <submittedName>
        <fullName evidence="2">TerC family protein</fullName>
    </submittedName>
</protein>
<dbReference type="EMBL" id="JAZDRO010000001">
    <property type="protein sequence ID" value="MEE2565629.1"/>
    <property type="molecule type" value="Genomic_DNA"/>
</dbReference>
<feature type="transmembrane region" description="Helical" evidence="1">
    <location>
        <begin position="136"/>
        <end position="156"/>
    </location>
</feature>
<feature type="transmembrane region" description="Helical" evidence="1">
    <location>
        <begin position="212"/>
        <end position="232"/>
    </location>
</feature>
<dbReference type="RefSeq" id="WP_330195164.1">
    <property type="nucleotide sequence ID" value="NZ_JAZDRO010000001.1"/>
</dbReference>
<evidence type="ECO:0000313" key="2">
    <source>
        <dbReference type="EMBL" id="MEE2565629.1"/>
    </source>
</evidence>
<dbReference type="Pfam" id="PF03741">
    <property type="entry name" value="TerC"/>
    <property type="match status" value="1"/>
</dbReference>
<evidence type="ECO:0000256" key="1">
    <source>
        <dbReference type="SAM" id="Phobius"/>
    </source>
</evidence>
<proteinExistence type="predicted"/>
<organism evidence="2 3">
    <name type="scientific">Hyphobacterium marinum</name>
    <dbReference type="NCBI Taxonomy" id="3116574"/>
    <lineage>
        <taxon>Bacteria</taxon>
        <taxon>Pseudomonadati</taxon>
        <taxon>Pseudomonadota</taxon>
        <taxon>Alphaproteobacteria</taxon>
        <taxon>Maricaulales</taxon>
        <taxon>Maricaulaceae</taxon>
        <taxon>Hyphobacterium</taxon>
    </lineage>
</organism>
<reference evidence="2 3" key="1">
    <citation type="submission" date="2024-01" db="EMBL/GenBank/DDBJ databases">
        <title>Hyphobacterium bacterium isolated from marine sediment.</title>
        <authorList>
            <person name="Zhao S."/>
        </authorList>
    </citation>
    <scope>NUCLEOTIDE SEQUENCE [LARGE SCALE GENOMIC DNA]</scope>
    <source>
        <strain evidence="2 3">Y60-23</strain>
    </source>
</reference>
<gene>
    <name evidence="2" type="ORF">V0U35_02965</name>
</gene>
<keyword evidence="1" id="KW-1133">Transmembrane helix</keyword>
<keyword evidence="3" id="KW-1185">Reference proteome</keyword>
<comment type="caution">
    <text evidence="2">The sequence shown here is derived from an EMBL/GenBank/DDBJ whole genome shotgun (WGS) entry which is preliminary data.</text>
</comment>
<dbReference type="InterPro" id="IPR005496">
    <property type="entry name" value="Integral_membrane_TerC"/>
</dbReference>
<keyword evidence="1" id="KW-0472">Membrane</keyword>
<dbReference type="Proteomes" id="UP001310692">
    <property type="component" value="Unassembled WGS sequence"/>
</dbReference>
<sequence length="269" mass="29032">MLEFLMSPAVWMSLLTLTFLEVVLGVDNVVFVSVASQRLAEHERAKGRNIGIWSGAAMRVVLLFGLVWLTGLTHATLFTLPDFVLPLADPDHPEVLMDVTLEDAILFGGGLFLLWKGTQEIHDTIEGHDILEGKKKTASLTSVVIQMTFINSVFSLDSVLTAVGMTRDLGGAGGEGIRLAVMVTAIVVSTVIMVASAKSVAGFLEKHATAKMLALSFILLVGVALVADGLGFHIPRGYLYFAISFSLLVEVLNVLYRRQRAKAAAKRGH</sequence>
<accession>A0ABU7LVS5</accession>
<evidence type="ECO:0000313" key="3">
    <source>
        <dbReference type="Proteomes" id="UP001310692"/>
    </source>
</evidence>
<feature type="transmembrane region" description="Helical" evidence="1">
    <location>
        <begin position="95"/>
        <end position="115"/>
    </location>
</feature>